<dbReference type="Gene3D" id="3.30.2010.30">
    <property type="match status" value="1"/>
</dbReference>
<dbReference type="InterPro" id="IPR037144">
    <property type="entry name" value="Peptidase_M1_pepN_C_sf"/>
</dbReference>
<keyword evidence="10" id="KW-0862">Zinc</keyword>
<keyword evidence="7" id="KW-0645">Protease</keyword>
<dbReference type="EMBL" id="UHIC01000001">
    <property type="protein sequence ID" value="SUO93732.1"/>
    <property type="molecule type" value="Genomic_DNA"/>
</dbReference>
<keyword evidence="11" id="KW-0482">Metalloprotease</keyword>
<dbReference type="Gene3D" id="2.60.40.1730">
    <property type="entry name" value="tricorn interacting facor f3 domain"/>
    <property type="match status" value="1"/>
</dbReference>
<reference evidence="17 18" key="1">
    <citation type="submission" date="2018-06" db="EMBL/GenBank/DDBJ databases">
        <authorList>
            <consortium name="Pathogen Informatics"/>
            <person name="Doyle S."/>
        </authorList>
    </citation>
    <scope>NUCLEOTIDE SEQUENCE [LARGE SCALE GENOMIC DNA]</scope>
    <source>
        <strain evidence="17 18">NCTC13337</strain>
    </source>
</reference>
<dbReference type="GO" id="GO:0016285">
    <property type="term" value="F:alanyl aminopeptidase activity"/>
    <property type="evidence" value="ECO:0007669"/>
    <property type="project" value="UniProtKB-EC"/>
</dbReference>
<protein>
    <recommendedName>
        <fullName evidence="5 12">Aminopeptidase N</fullName>
        <ecNumber evidence="4 12">3.4.11.2</ecNumber>
    </recommendedName>
</protein>
<dbReference type="Gene3D" id="2.60.40.1840">
    <property type="match status" value="1"/>
</dbReference>
<dbReference type="Gene3D" id="1.10.390.10">
    <property type="entry name" value="Neutral Protease Domain 2"/>
    <property type="match status" value="1"/>
</dbReference>
<keyword evidence="18" id="KW-1185">Reference proteome</keyword>
<feature type="domain" description="Peptidase M1 alanyl aminopeptidase Ig-like fold" evidence="14">
    <location>
        <begin position="456"/>
        <end position="551"/>
    </location>
</feature>
<evidence type="ECO:0000259" key="13">
    <source>
        <dbReference type="Pfam" id="PF01433"/>
    </source>
</evidence>
<dbReference type="Pfam" id="PF17432">
    <property type="entry name" value="DUF3458_C"/>
    <property type="match status" value="1"/>
</dbReference>
<evidence type="ECO:0000256" key="8">
    <source>
        <dbReference type="ARBA" id="ARBA00022723"/>
    </source>
</evidence>
<keyword evidence="6 17" id="KW-0031">Aminopeptidase</keyword>
<dbReference type="InterPro" id="IPR042097">
    <property type="entry name" value="Aminopeptidase_N-like_N_sf"/>
</dbReference>
<comment type="similarity">
    <text evidence="3">Belongs to the peptidase M1 family.</text>
</comment>
<dbReference type="Pfam" id="PF11940">
    <property type="entry name" value="DUF3458"/>
    <property type="match status" value="1"/>
</dbReference>
<dbReference type="Proteomes" id="UP000254601">
    <property type="component" value="Unassembled WGS sequence"/>
</dbReference>
<dbReference type="PANTHER" id="PTHR46322">
    <property type="entry name" value="PUROMYCIN-SENSITIVE AMINOPEPTIDASE"/>
    <property type="match status" value="1"/>
</dbReference>
<evidence type="ECO:0000259" key="16">
    <source>
        <dbReference type="Pfam" id="PF17900"/>
    </source>
</evidence>
<dbReference type="InterPro" id="IPR024601">
    <property type="entry name" value="Peptidase_M1_pepN_C"/>
</dbReference>
<evidence type="ECO:0000313" key="17">
    <source>
        <dbReference type="EMBL" id="SUO93732.1"/>
    </source>
</evidence>
<dbReference type="PRINTS" id="PR00756">
    <property type="entry name" value="ALADIPTASE"/>
</dbReference>
<evidence type="ECO:0000256" key="3">
    <source>
        <dbReference type="ARBA" id="ARBA00010136"/>
    </source>
</evidence>
<evidence type="ECO:0000259" key="15">
    <source>
        <dbReference type="Pfam" id="PF17432"/>
    </source>
</evidence>
<evidence type="ECO:0000256" key="2">
    <source>
        <dbReference type="ARBA" id="ARBA00001947"/>
    </source>
</evidence>
<evidence type="ECO:0000256" key="11">
    <source>
        <dbReference type="ARBA" id="ARBA00023049"/>
    </source>
</evidence>
<dbReference type="InterPro" id="IPR027268">
    <property type="entry name" value="Peptidase_M4/M1_CTD_sf"/>
</dbReference>
<dbReference type="InterPro" id="IPR001930">
    <property type="entry name" value="Peptidase_M1"/>
</dbReference>
<evidence type="ECO:0000256" key="6">
    <source>
        <dbReference type="ARBA" id="ARBA00022438"/>
    </source>
</evidence>
<dbReference type="EC" id="3.4.11.2" evidence="4 12"/>
<dbReference type="PANTHER" id="PTHR46322:SF1">
    <property type="entry name" value="PUROMYCIN-SENSITIVE AMINOPEPTIDASE"/>
    <property type="match status" value="1"/>
</dbReference>
<dbReference type="CDD" id="cd09600">
    <property type="entry name" value="M1_APN"/>
    <property type="match status" value="1"/>
</dbReference>
<dbReference type="Pfam" id="PF01433">
    <property type="entry name" value="Peptidase_M1"/>
    <property type="match status" value="1"/>
</dbReference>
<feature type="domain" description="Peptidase M1 alanyl aminopeptidase C-terminal" evidence="15">
    <location>
        <begin position="555"/>
        <end position="877"/>
    </location>
</feature>
<keyword evidence="9 17" id="KW-0378">Hydrolase</keyword>
<dbReference type="InterPro" id="IPR035414">
    <property type="entry name" value="Peptidase_M1_pepN_Ig-like"/>
</dbReference>
<evidence type="ECO:0000256" key="1">
    <source>
        <dbReference type="ARBA" id="ARBA00000098"/>
    </source>
</evidence>
<dbReference type="InterPro" id="IPR038438">
    <property type="entry name" value="PepN_Ig-like_sf"/>
</dbReference>
<evidence type="ECO:0000256" key="5">
    <source>
        <dbReference type="ARBA" id="ARBA00015611"/>
    </source>
</evidence>
<feature type="domain" description="Aminopeptidase N-like N-terminal" evidence="16">
    <location>
        <begin position="56"/>
        <end position="197"/>
    </location>
</feature>
<dbReference type="AlphaFoldDB" id="A0A380MN61"/>
<comment type="catalytic activity">
    <reaction evidence="1">
        <text>Release of an N-terminal amino acid, Xaa-|-Yaa- from a peptide, amide or arylamide. Xaa is preferably Ala, but may be most amino acids including Pro (slow action). When a terminal hydrophobic residue is followed by a prolyl residue, the two may be released as an intact Xaa-Pro dipeptide.</text>
        <dbReference type="EC" id="3.4.11.2"/>
    </reaction>
</comment>
<dbReference type="GO" id="GO:0008237">
    <property type="term" value="F:metallopeptidase activity"/>
    <property type="evidence" value="ECO:0007669"/>
    <property type="project" value="UniProtKB-UniRule"/>
</dbReference>
<dbReference type="InterPro" id="IPR014782">
    <property type="entry name" value="Peptidase_M1_dom"/>
</dbReference>
<dbReference type="SUPFAM" id="SSF55486">
    <property type="entry name" value="Metalloproteases ('zincins'), catalytic domain"/>
    <property type="match status" value="1"/>
</dbReference>
<evidence type="ECO:0000313" key="18">
    <source>
        <dbReference type="Proteomes" id="UP000254601"/>
    </source>
</evidence>
<evidence type="ECO:0000256" key="10">
    <source>
        <dbReference type="ARBA" id="ARBA00022833"/>
    </source>
</evidence>
<evidence type="ECO:0000259" key="14">
    <source>
        <dbReference type="Pfam" id="PF11940"/>
    </source>
</evidence>
<comment type="cofactor">
    <cofactor evidence="2">
        <name>Zn(2+)</name>
        <dbReference type="ChEBI" id="CHEBI:29105"/>
    </cofactor>
</comment>
<dbReference type="NCBIfam" id="TIGR02414">
    <property type="entry name" value="pepN_proteo"/>
    <property type="match status" value="1"/>
</dbReference>
<dbReference type="Gene3D" id="1.25.50.10">
    <property type="entry name" value="Peptidase M1, alanyl aminopeptidase, C-terminal domain"/>
    <property type="match status" value="1"/>
</dbReference>
<gene>
    <name evidence="17" type="primary">pepN</name>
    <name evidence="17" type="ORF">NCTC13337_00373</name>
</gene>
<proteinExistence type="inferred from homology"/>
<accession>A0A380MN61</accession>
<feature type="domain" description="Peptidase M1 membrane alanine aminopeptidase" evidence="13">
    <location>
        <begin position="236"/>
        <end position="444"/>
    </location>
</feature>
<evidence type="ECO:0000256" key="7">
    <source>
        <dbReference type="ARBA" id="ARBA00022670"/>
    </source>
</evidence>
<dbReference type="Pfam" id="PF17900">
    <property type="entry name" value="Peptidase_M1_N"/>
    <property type="match status" value="1"/>
</dbReference>
<dbReference type="FunFam" id="3.30.2010.30:FF:000002">
    <property type="entry name" value="Putative aminopeptidase N"/>
    <property type="match status" value="1"/>
</dbReference>
<dbReference type="GO" id="GO:0008270">
    <property type="term" value="F:zinc ion binding"/>
    <property type="evidence" value="ECO:0007669"/>
    <property type="project" value="InterPro"/>
</dbReference>
<name>A0A380MN61_9GAMM</name>
<sequence>MSELRVVRLADYRPPAFTVRHHELQFCLNDKTVRVCHQQQFERIQPKTDESGWSIEPEKDLVLNGEQLDLQSIAIDGRKLSEEEYRYEDNLLTVFNVPDVFRLETEVVLQPEKNLELSGLYRSNGIYCTQCEAQGFRRISFTLDRPDVLATYRVRIEGNKADNPVMLSNGNLEQHGDIGENRYYAQWYDPHPKPCYLFALVSGKLSQVSRRITTPKGKKVELRIYTEASFIAQTDYAMQALVDSFVWDEKRFNLSYDLNRFNLVAISDFNMGAMENKSLNIFNTKYVLANTDTATDADFLGVQAVIGHEYFHNWTGNRITCRDWFQLSLKEGLTVFRDQEFSADLNERDLERIKNVNILRRVQFPEDGGPMRHPVQPQEYAAIDNFYTATVYEKGAEIIRMYHTIIGEEAFQKGMALYVERHDGQAVRIEDFAQCMEDASGYPFTQQFFDWYTTAGTPKVTFTASYNQHEGSLTLAAGQDTSAVEPARPLVIPIQVALISPNGRQYRFEDGQYTKLLILDQKRGSWTFDHADEDLIPVLMMGYSAPVYYQHQYSDDELSVVVEHAPDGFARFEAMQTGYRRLFLTAFNEPRKTKDHAKGVADRMLGILENEKRSPAEKALLLTLPSLESLLPYLPTPIDMDRAIEAYERIERIVALKMRRAWADYLENDREPTQPKYSVKDAGIRALRGVALKYLAIFEDEAFREKLDQYYQQANNMTERMNALEALNLRTDKHREQALADFNQRFADQPLVIDKWFALQAKDHSEDALSRIAALTERDDYQVTNPNRFRALIGSLMQANPNIFHQKDGEGYRFVCRQIRRVLLLNPQLAARLLGGFAIVSQLDDARKAIVRSELNSLLTVENISTDVREVLERILAGLS</sequence>
<evidence type="ECO:0000256" key="9">
    <source>
        <dbReference type="ARBA" id="ARBA00022801"/>
    </source>
</evidence>
<evidence type="ECO:0000256" key="12">
    <source>
        <dbReference type="NCBIfam" id="TIGR02414"/>
    </source>
</evidence>
<dbReference type="RefSeq" id="WP_072575578.1">
    <property type="nucleotide sequence ID" value="NZ_LWHB01000013.1"/>
</dbReference>
<dbReference type="OrthoDB" id="100605at2"/>
<dbReference type="SUPFAM" id="SSF63737">
    <property type="entry name" value="Leukotriene A4 hydrolase N-terminal domain"/>
    <property type="match status" value="1"/>
</dbReference>
<evidence type="ECO:0000256" key="4">
    <source>
        <dbReference type="ARBA" id="ARBA00012564"/>
    </source>
</evidence>
<dbReference type="InterPro" id="IPR045357">
    <property type="entry name" value="Aminopeptidase_N-like_N"/>
</dbReference>
<keyword evidence="8" id="KW-0479">Metal-binding</keyword>
<organism evidence="17 18">
    <name type="scientific">Suttonella ornithocola</name>
    <dbReference type="NCBI Taxonomy" id="279832"/>
    <lineage>
        <taxon>Bacteria</taxon>
        <taxon>Pseudomonadati</taxon>
        <taxon>Pseudomonadota</taxon>
        <taxon>Gammaproteobacteria</taxon>
        <taxon>Cardiobacteriales</taxon>
        <taxon>Cardiobacteriaceae</taxon>
        <taxon>Suttonella</taxon>
    </lineage>
</organism>
<dbReference type="GO" id="GO:0006508">
    <property type="term" value="P:proteolysis"/>
    <property type="evidence" value="ECO:0007669"/>
    <property type="project" value="UniProtKB-UniRule"/>
</dbReference>
<dbReference type="InterPro" id="IPR012779">
    <property type="entry name" value="Peptidase_M1_pepN"/>
</dbReference>